<reference evidence="7 8" key="1">
    <citation type="submission" date="2020-06" db="EMBL/GenBank/DDBJ databases">
        <title>Complete genome of Azosprillum oryzae KACC14407.</title>
        <authorList>
            <person name="Kim M."/>
            <person name="Park Y.-J."/>
            <person name="Shin J.-H."/>
        </authorList>
    </citation>
    <scope>NUCLEOTIDE SEQUENCE [LARGE SCALE GENOMIC DNA]</scope>
    <source>
        <strain evidence="7 8">KACC 14407</strain>
        <plasmid evidence="7 8">unnamed6</plasmid>
    </source>
</reference>
<dbReference type="PANTHER" id="PTHR43761">
    <property type="entry name" value="D-ISOMER SPECIFIC 2-HYDROXYACID DEHYDROGENASE FAMILY PROTEIN (AFU_ORTHOLOGUE AFUA_1G13630)"/>
    <property type="match status" value="1"/>
</dbReference>
<dbReference type="InterPro" id="IPR036291">
    <property type="entry name" value="NAD(P)-bd_dom_sf"/>
</dbReference>
<organism evidence="7 8">
    <name type="scientific">Azospirillum oryzae</name>
    <dbReference type="NCBI Taxonomy" id="286727"/>
    <lineage>
        <taxon>Bacteria</taxon>
        <taxon>Pseudomonadati</taxon>
        <taxon>Pseudomonadota</taxon>
        <taxon>Alphaproteobacteria</taxon>
        <taxon>Rhodospirillales</taxon>
        <taxon>Azospirillaceae</taxon>
        <taxon>Azospirillum</taxon>
    </lineage>
</organism>
<name>A0A6N1AQC6_9PROT</name>
<evidence type="ECO:0000259" key="6">
    <source>
        <dbReference type="Pfam" id="PF02826"/>
    </source>
</evidence>
<evidence type="ECO:0000259" key="5">
    <source>
        <dbReference type="Pfam" id="PF00389"/>
    </source>
</evidence>
<dbReference type="InterPro" id="IPR029753">
    <property type="entry name" value="D-isomer_DH_CS"/>
</dbReference>
<keyword evidence="8" id="KW-1185">Reference proteome</keyword>
<dbReference type="InterPro" id="IPR050418">
    <property type="entry name" value="D-iso_2-hydroxyacid_DH_PdxB"/>
</dbReference>
<keyword evidence="3" id="KW-0520">NAD</keyword>
<evidence type="ECO:0000256" key="1">
    <source>
        <dbReference type="ARBA" id="ARBA00005854"/>
    </source>
</evidence>
<accession>A0A6N1AQC6</accession>
<dbReference type="SUPFAM" id="SSF51735">
    <property type="entry name" value="NAD(P)-binding Rossmann-fold domains"/>
    <property type="match status" value="1"/>
</dbReference>
<dbReference type="PROSITE" id="PS00670">
    <property type="entry name" value="D_2_HYDROXYACID_DH_2"/>
    <property type="match status" value="1"/>
</dbReference>
<geneLocation type="plasmid" evidence="7 8">
    <name>unnamed6</name>
</geneLocation>
<protein>
    <submittedName>
        <fullName evidence="7">D-2-hydroxyacid dehydrogenase</fullName>
    </submittedName>
</protein>
<gene>
    <name evidence="7" type="ORF">HUE56_26065</name>
</gene>
<evidence type="ECO:0000256" key="4">
    <source>
        <dbReference type="RuleBase" id="RU003719"/>
    </source>
</evidence>
<sequence>MHSIVFLDRATLAPDIDLRRPAFAHRWTAFDRTGADQVVERLRGATIAIVNKVPLCRDALMQLPDLRLIAVAATGTDIIDTDACMERGITVSNIRDYAVHTVPEHSFALILALRRGIVGYREDVRAGKWQESGQFCFFTHPIADLHGQTLGIVGEGAIGQSVAAIGRAFGMRVLFAAHKGSTGMGPLYTPFDRLLAVSDVVTLHCPLTPATRNLLSDREFGLMARRPIIVNTARGGLIDEAALARALRAGIVAGAGIDVCSSEPPPADHPLMALAGLPNVILTPHVAWAGRQSMQALADQLIENIEGFAGGVPRNIVAAPSAVSPRD</sequence>
<keyword evidence="7" id="KW-0614">Plasmid</keyword>
<dbReference type="Proteomes" id="UP000509702">
    <property type="component" value="Plasmid unnamed6"/>
</dbReference>
<comment type="similarity">
    <text evidence="1 4">Belongs to the D-isomer specific 2-hydroxyacid dehydrogenase family.</text>
</comment>
<dbReference type="Pfam" id="PF02826">
    <property type="entry name" value="2-Hacid_dh_C"/>
    <property type="match status" value="1"/>
</dbReference>
<dbReference type="AlphaFoldDB" id="A0A6N1AQC6"/>
<dbReference type="Gene3D" id="3.40.50.720">
    <property type="entry name" value="NAD(P)-binding Rossmann-like Domain"/>
    <property type="match status" value="2"/>
</dbReference>
<dbReference type="SUPFAM" id="SSF52283">
    <property type="entry name" value="Formate/glycerate dehydrogenase catalytic domain-like"/>
    <property type="match status" value="1"/>
</dbReference>
<proteinExistence type="inferred from homology"/>
<keyword evidence="2 4" id="KW-0560">Oxidoreductase</keyword>
<dbReference type="CDD" id="cd12162">
    <property type="entry name" value="2-Hacid_dh_4"/>
    <property type="match status" value="1"/>
</dbReference>
<dbReference type="Pfam" id="PF00389">
    <property type="entry name" value="2-Hacid_dh"/>
    <property type="match status" value="1"/>
</dbReference>
<dbReference type="GO" id="GO:0051287">
    <property type="term" value="F:NAD binding"/>
    <property type="evidence" value="ECO:0007669"/>
    <property type="project" value="InterPro"/>
</dbReference>
<evidence type="ECO:0000313" key="8">
    <source>
        <dbReference type="Proteomes" id="UP000509702"/>
    </source>
</evidence>
<feature type="domain" description="D-isomer specific 2-hydroxyacid dehydrogenase NAD-binding" evidence="6">
    <location>
        <begin position="107"/>
        <end position="287"/>
    </location>
</feature>
<evidence type="ECO:0000256" key="2">
    <source>
        <dbReference type="ARBA" id="ARBA00023002"/>
    </source>
</evidence>
<feature type="domain" description="D-isomer specific 2-hydroxyacid dehydrogenase catalytic" evidence="5">
    <location>
        <begin position="32"/>
        <end position="317"/>
    </location>
</feature>
<evidence type="ECO:0000313" key="7">
    <source>
        <dbReference type="EMBL" id="QKS53961.1"/>
    </source>
</evidence>
<dbReference type="PANTHER" id="PTHR43761:SF1">
    <property type="entry name" value="D-ISOMER SPECIFIC 2-HYDROXYACID DEHYDROGENASE CATALYTIC DOMAIN-CONTAINING PROTEIN-RELATED"/>
    <property type="match status" value="1"/>
</dbReference>
<dbReference type="KEGG" id="aoz:HUE56_26065"/>
<evidence type="ECO:0000256" key="3">
    <source>
        <dbReference type="ARBA" id="ARBA00023027"/>
    </source>
</evidence>
<dbReference type="InterPro" id="IPR006140">
    <property type="entry name" value="D-isomer_DH_NAD-bd"/>
</dbReference>
<dbReference type="GO" id="GO:0016616">
    <property type="term" value="F:oxidoreductase activity, acting on the CH-OH group of donors, NAD or NADP as acceptor"/>
    <property type="evidence" value="ECO:0007669"/>
    <property type="project" value="InterPro"/>
</dbReference>
<dbReference type="InterPro" id="IPR006139">
    <property type="entry name" value="D-isomer_2_OHA_DH_cat_dom"/>
</dbReference>
<dbReference type="EMBL" id="CP054621">
    <property type="protein sequence ID" value="QKS53961.1"/>
    <property type="molecule type" value="Genomic_DNA"/>
</dbReference>
<dbReference type="RefSeq" id="WP_149199614.1">
    <property type="nucleotide sequence ID" value="NZ_BSOV01000002.1"/>
</dbReference>
<dbReference type="OrthoDB" id="9793626at2"/>